<dbReference type="InterPro" id="IPR050194">
    <property type="entry name" value="Glycosyltransferase_grp1"/>
</dbReference>
<accession>A0A6S6TSS4</accession>
<feature type="domain" description="Glycosyl transferase family 1" evidence="1">
    <location>
        <begin position="216"/>
        <end position="366"/>
    </location>
</feature>
<reference evidence="2" key="1">
    <citation type="submission" date="2020-01" db="EMBL/GenBank/DDBJ databases">
        <authorList>
            <person name="Meier V. D."/>
            <person name="Meier V D."/>
        </authorList>
    </citation>
    <scope>NUCLEOTIDE SEQUENCE</scope>
    <source>
        <strain evidence="2">HLG_WM_MAG_05</strain>
    </source>
</reference>
<dbReference type="Gene3D" id="3.40.50.2000">
    <property type="entry name" value="Glycogen Phosphorylase B"/>
    <property type="match status" value="2"/>
</dbReference>
<dbReference type="SUPFAM" id="SSF53756">
    <property type="entry name" value="UDP-Glycosyltransferase/glycogen phosphorylase"/>
    <property type="match status" value="1"/>
</dbReference>
<gene>
    <name evidence="2" type="ORF">HELGO_WM4991</name>
</gene>
<dbReference type="PANTHER" id="PTHR45947">
    <property type="entry name" value="SULFOQUINOVOSYL TRANSFERASE SQD2"/>
    <property type="match status" value="1"/>
</dbReference>
<dbReference type="EMBL" id="CACVAU010000055">
    <property type="protein sequence ID" value="CAA6819123.1"/>
    <property type="molecule type" value="Genomic_DNA"/>
</dbReference>
<name>A0A6S6TSS4_9BACT</name>
<protein>
    <submittedName>
        <fullName evidence="2">Glycosyltransferase protein</fullName>
    </submittedName>
</protein>
<keyword evidence="2" id="KW-0808">Transferase</keyword>
<evidence type="ECO:0000259" key="1">
    <source>
        <dbReference type="Pfam" id="PF00534"/>
    </source>
</evidence>
<proteinExistence type="predicted"/>
<dbReference type="GO" id="GO:0016757">
    <property type="term" value="F:glycosyltransferase activity"/>
    <property type="evidence" value="ECO:0007669"/>
    <property type="project" value="InterPro"/>
</dbReference>
<dbReference type="CDD" id="cd03801">
    <property type="entry name" value="GT4_PimA-like"/>
    <property type="match status" value="1"/>
</dbReference>
<evidence type="ECO:0000313" key="2">
    <source>
        <dbReference type="EMBL" id="CAA6819123.1"/>
    </source>
</evidence>
<sequence>MRILQINKYITINGGSEVVMKNLYEIFSLNNFHIKNIGFHKPNQRLIDNSIDLGVENLEVQGFFVNKKLVSIIVDYILKEKIDTVICHNVYHHFPIYQLFKEIKEKCDVQIILYLHDYKIVCPSYNLLRGSEICESCSNKSFFAATLYKCKDNSLMKSFVLTLESIYNNKIHDAYDYVDKIISPSLFLKEKVKALGFRHKIEVLHNPLDVTITSESFSKKENSLLFVGRLSEEKGIRILLELAKQLTQYEIKIIGDGPLKELLVSEVNSLENVQYYGYQEKRTIELMMKRSKYLLVPSIWYENNPMVILEAFSMGLPVIGANRGGIPEMIVGGRGISFEPKDIDESIKVINIMMSKSEEEYGKLSEACQSFAKENYYTAYYHKLIKILGNKNEK</sequence>
<dbReference type="AlphaFoldDB" id="A0A6S6TSS4"/>
<organism evidence="2">
    <name type="scientific">uncultured Sulfurovum sp</name>
    <dbReference type="NCBI Taxonomy" id="269237"/>
    <lineage>
        <taxon>Bacteria</taxon>
        <taxon>Pseudomonadati</taxon>
        <taxon>Campylobacterota</taxon>
        <taxon>Epsilonproteobacteria</taxon>
        <taxon>Campylobacterales</taxon>
        <taxon>Sulfurovaceae</taxon>
        <taxon>Sulfurovum</taxon>
        <taxon>environmental samples</taxon>
    </lineage>
</organism>
<dbReference type="InterPro" id="IPR001296">
    <property type="entry name" value="Glyco_trans_1"/>
</dbReference>
<dbReference type="Pfam" id="PF00534">
    <property type="entry name" value="Glycos_transf_1"/>
    <property type="match status" value="1"/>
</dbReference>
<dbReference type="PANTHER" id="PTHR45947:SF13">
    <property type="entry name" value="TRANSFERASE"/>
    <property type="match status" value="1"/>
</dbReference>